<evidence type="ECO:0000313" key="1">
    <source>
        <dbReference type="EMBL" id="JAH31922.1"/>
    </source>
</evidence>
<dbReference type="AlphaFoldDB" id="A0A0E9RSV2"/>
<name>A0A0E9RSV2_ANGAN</name>
<dbReference type="EMBL" id="GBXM01076655">
    <property type="protein sequence ID" value="JAH31922.1"/>
    <property type="molecule type" value="Transcribed_RNA"/>
</dbReference>
<proteinExistence type="predicted"/>
<sequence>MLLGRSSRSAIRLSTVLRMFSVSHAEIARRIFFFVLSGADETLYPILLANSAK</sequence>
<reference evidence="1" key="1">
    <citation type="submission" date="2014-11" db="EMBL/GenBank/DDBJ databases">
        <authorList>
            <person name="Amaro Gonzalez C."/>
        </authorList>
    </citation>
    <scope>NUCLEOTIDE SEQUENCE</scope>
</reference>
<accession>A0A0E9RSV2</accession>
<dbReference type="EMBL" id="GBXM01084241">
    <property type="protein sequence ID" value="JAH24336.1"/>
    <property type="molecule type" value="Transcribed_RNA"/>
</dbReference>
<protein>
    <submittedName>
        <fullName evidence="1">Uncharacterized protein</fullName>
    </submittedName>
</protein>
<organism evidence="1">
    <name type="scientific">Anguilla anguilla</name>
    <name type="common">European freshwater eel</name>
    <name type="synonym">Muraena anguilla</name>
    <dbReference type="NCBI Taxonomy" id="7936"/>
    <lineage>
        <taxon>Eukaryota</taxon>
        <taxon>Metazoa</taxon>
        <taxon>Chordata</taxon>
        <taxon>Craniata</taxon>
        <taxon>Vertebrata</taxon>
        <taxon>Euteleostomi</taxon>
        <taxon>Actinopterygii</taxon>
        <taxon>Neopterygii</taxon>
        <taxon>Teleostei</taxon>
        <taxon>Anguilliformes</taxon>
        <taxon>Anguillidae</taxon>
        <taxon>Anguilla</taxon>
    </lineage>
</organism>
<reference evidence="1" key="2">
    <citation type="journal article" date="2015" name="Fish Shellfish Immunol.">
        <title>Early steps in the European eel (Anguilla anguilla)-Vibrio vulnificus interaction in the gills: Role of the RtxA13 toxin.</title>
        <authorList>
            <person name="Callol A."/>
            <person name="Pajuelo D."/>
            <person name="Ebbesson L."/>
            <person name="Teles M."/>
            <person name="MacKenzie S."/>
            <person name="Amaro C."/>
        </authorList>
    </citation>
    <scope>NUCLEOTIDE SEQUENCE</scope>
</reference>